<keyword evidence="18" id="KW-1185">Reference proteome</keyword>
<keyword evidence="7 14" id="KW-0460">Magnesium</keyword>
<evidence type="ECO:0000256" key="7">
    <source>
        <dbReference type="ARBA" id="ARBA00022842"/>
    </source>
</evidence>
<organism evidence="17 18">
    <name type="scientific">Fumia xinanensis</name>
    <dbReference type="NCBI Taxonomy" id="2763659"/>
    <lineage>
        <taxon>Bacteria</taxon>
        <taxon>Bacillati</taxon>
        <taxon>Bacillota</taxon>
        <taxon>Clostridia</taxon>
        <taxon>Eubacteriales</taxon>
        <taxon>Oscillospiraceae</taxon>
        <taxon>Fumia</taxon>
    </lineage>
</organism>
<comment type="subcellular location">
    <subcellularLocation>
        <location evidence="12">Cytoplasm</location>
    </subcellularLocation>
</comment>
<gene>
    <name evidence="12" type="primary">ddl</name>
    <name evidence="17" type="ORF">H8710_00305</name>
</gene>
<keyword evidence="8 12" id="KW-0133">Cell shape</keyword>
<keyword evidence="11 12" id="KW-0961">Cell wall biogenesis/degradation</keyword>
<feature type="binding site" evidence="14">
    <location>
        <position position="331"/>
    </location>
    <ligand>
        <name>Mg(2+)</name>
        <dbReference type="ChEBI" id="CHEBI:18420"/>
        <label>1</label>
    </ligand>
</feature>
<sequence length="393" mass="43885">MKIKIGVFFGGQSVEHEVSIISALQAVNNFDRNKYDIIPIYITKGNEFYVGENIGDIEAYKNIPALLKKSQKVILVNENEKLNLIKYPMKKFGSNIYDYIDIAFPIVHGTNVEDGALQGYLKTLRIPFVGCDVMSSASGMDKYVMKAVLKDNDIPVLDCCRSDRRHYQGDTTAFLDKVEALIGYPVIVKPINLGSSVGIRKASDRETLEDALDYAFQFANNVLVEKAIINLREINCSVLGDYEEAIASECEEPISSDEILSYEDKYLSGEKNSGSKGMSSTKRKLPADIPADVKAEIQRLAVKTFQALGCNGVSRIDFMLDVDENKVWVNEINTIPGSLAFYLWEASGVKYKDLLDRMVKLALKRERENKDITYSFDTNILSGVKLGGMKGKL</sequence>
<feature type="binding site" evidence="14">
    <location>
        <position position="317"/>
    </location>
    <ligand>
        <name>Mg(2+)</name>
        <dbReference type="ChEBI" id="CHEBI:18420"/>
        <label>1</label>
    </ligand>
</feature>
<dbReference type="GO" id="GO:0071555">
    <property type="term" value="P:cell wall organization"/>
    <property type="evidence" value="ECO:0007669"/>
    <property type="project" value="UniProtKB-KW"/>
</dbReference>
<evidence type="ECO:0000256" key="15">
    <source>
        <dbReference type="PROSITE-ProRule" id="PRU00409"/>
    </source>
</evidence>
<dbReference type="InterPro" id="IPR011761">
    <property type="entry name" value="ATP-grasp"/>
</dbReference>
<evidence type="ECO:0000256" key="6">
    <source>
        <dbReference type="ARBA" id="ARBA00022840"/>
    </source>
</evidence>
<comment type="cofactor">
    <cofactor evidence="1">
        <name>Mn(2+)</name>
        <dbReference type="ChEBI" id="CHEBI:29035"/>
    </cofactor>
</comment>
<dbReference type="GO" id="GO:0005524">
    <property type="term" value="F:ATP binding"/>
    <property type="evidence" value="ECO:0007669"/>
    <property type="project" value="UniProtKB-UniRule"/>
</dbReference>
<keyword evidence="10 14" id="KW-0464">Manganese</keyword>
<dbReference type="HAMAP" id="MF_00047">
    <property type="entry name" value="Dala_Dala_lig"/>
    <property type="match status" value="1"/>
</dbReference>
<accession>A0A926DZ18</accession>
<dbReference type="Pfam" id="PF01820">
    <property type="entry name" value="Dala_Dala_lig_N"/>
    <property type="match status" value="1"/>
</dbReference>
<dbReference type="GO" id="GO:0009252">
    <property type="term" value="P:peptidoglycan biosynthetic process"/>
    <property type="evidence" value="ECO:0007669"/>
    <property type="project" value="UniProtKB-UniRule"/>
</dbReference>
<dbReference type="Proteomes" id="UP000610760">
    <property type="component" value="Unassembled WGS sequence"/>
</dbReference>
<evidence type="ECO:0000256" key="4">
    <source>
        <dbReference type="ARBA" id="ARBA00022723"/>
    </source>
</evidence>
<comment type="pathway">
    <text evidence="12">Cell wall biogenesis; peptidoglycan biosynthesis.</text>
</comment>
<dbReference type="EMBL" id="JACRSV010000001">
    <property type="protein sequence ID" value="MBC8558499.1"/>
    <property type="molecule type" value="Genomic_DNA"/>
</dbReference>
<keyword evidence="3 12" id="KW-0436">Ligase</keyword>
<dbReference type="GO" id="GO:0008360">
    <property type="term" value="P:regulation of cell shape"/>
    <property type="evidence" value="ECO:0007669"/>
    <property type="project" value="UniProtKB-KW"/>
</dbReference>
<feature type="active site" evidence="13">
    <location>
        <position position="15"/>
    </location>
</feature>
<dbReference type="NCBIfam" id="NF002528">
    <property type="entry name" value="PRK01966.1-4"/>
    <property type="match status" value="1"/>
</dbReference>
<evidence type="ECO:0000256" key="12">
    <source>
        <dbReference type="HAMAP-Rule" id="MF_00047"/>
    </source>
</evidence>
<dbReference type="PROSITE" id="PS50975">
    <property type="entry name" value="ATP_GRASP"/>
    <property type="match status" value="1"/>
</dbReference>
<keyword evidence="5 15" id="KW-0547">Nucleotide-binding</keyword>
<evidence type="ECO:0000313" key="17">
    <source>
        <dbReference type="EMBL" id="MBC8558499.1"/>
    </source>
</evidence>
<feature type="active site" evidence="13">
    <location>
        <position position="338"/>
    </location>
</feature>
<dbReference type="AlphaFoldDB" id="A0A926DZ18"/>
<evidence type="ECO:0000256" key="8">
    <source>
        <dbReference type="ARBA" id="ARBA00022960"/>
    </source>
</evidence>
<comment type="function">
    <text evidence="12">Cell wall formation.</text>
</comment>
<dbReference type="GO" id="GO:0008716">
    <property type="term" value="F:D-alanine-D-alanine ligase activity"/>
    <property type="evidence" value="ECO:0007669"/>
    <property type="project" value="UniProtKB-UniRule"/>
</dbReference>
<evidence type="ECO:0000313" key="18">
    <source>
        <dbReference type="Proteomes" id="UP000610760"/>
    </source>
</evidence>
<dbReference type="PANTHER" id="PTHR23132:SF25">
    <property type="entry name" value="D-ALANINE--D-ALANINE LIGASE A"/>
    <property type="match status" value="1"/>
</dbReference>
<keyword evidence="9 12" id="KW-0573">Peptidoglycan synthesis</keyword>
<protein>
    <recommendedName>
        <fullName evidence="12">D-alanine--D-alanine ligase</fullName>
        <ecNumber evidence="12">6.3.2.4</ecNumber>
    </recommendedName>
    <alternativeName>
        <fullName evidence="12">D-Ala-D-Ala ligase</fullName>
    </alternativeName>
    <alternativeName>
        <fullName evidence="12">D-alanylalanine synthetase</fullName>
    </alternativeName>
</protein>
<feature type="domain" description="ATP-grasp" evidence="16">
    <location>
        <begin position="146"/>
        <end position="360"/>
    </location>
</feature>
<dbReference type="SUPFAM" id="SSF52440">
    <property type="entry name" value="PreATP-grasp domain"/>
    <property type="match status" value="1"/>
</dbReference>
<feature type="binding site" evidence="14">
    <location>
        <position position="331"/>
    </location>
    <ligand>
        <name>Mg(2+)</name>
        <dbReference type="ChEBI" id="CHEBI:18420"/>
        <label>2</label>
    </ligand>
</feature>
<dbReference type="NCBIfam" id="TIGR01205">
    <property type="entry name" value="D_ala_D_alaTIGR"/>
    <property type="match status" value="1"/>
</dbReference>
<name>A0A926DZ18_9FIRM</name>
<dbReference type="InterPro" id="IPR011095">
    <property type="entry name" value="Dala_Dala_lig_C"/>
</dbReference>
<keyword evidence="12" id="KW-0963">Cytoplasm</keyword>
<evidence type="ECO:0000259" key="16">
    <source>
        <dbReference type="PROSITE" id="PS50975"/>
    </source>
</evidence>
<dbReference type="RefSeq" id="WP_249293388.1">
    <property type="nucleotide sequence ID" value="NZ_JACRSV010000001.1"/>
</dbReference>
<comment type="similarity">
    <text evidence="2 12">Belongs to the D-alanine--D-alanine ligase family.</text>
</comment>
<dbReference type="GO" id="GO:0005829">
    <property type="term" value="C:cytosol"/>
    <property type="evidence" value="ECO:0007669"/>
    <property type="project" value="TreeGrafter"/>
</dbReference>
<dbReference type="EC" id="6.3.2.4" evidence="12"/>
<evidence type="ECO:0000256" key="1">
    <source>
        <dbReference type="ARBA" id="ARBA00001936"/>
    </source>
</evidence>
<dbReference type="Pfam" id="PF07478">
    <property type="entry name" value="Dala_Dala_lig_C"/>
    <property type="match status" value="1"/>
</dbReference>
<evidence type="ECO:0000256" key="14">
    <source>
        <dbReference type="PIRSR" id="PIRSR039102-3"/>
    </source>
</evidence>
<evidence type="ECO:0000256" key="5">
    <source>
        <dbReference type="ARBA" id="ARBA00022741"/>
    </source>
</evidence>
<dbReference type="PIRSF" id="PIRSF039102">
    <property type="entry name" value="Ddl/VanB"/>
    <property type="match status" value="1"/>
</dbReference>
<dbReference type="InterPro" id="IPR005905">
    <property type="entry name" value="D_ala_D_ala"/>
</dbReference>
<keyword evidence="4 14" id="KW-0479">Metal-binding</keyword>
<dbReference type="InterPro" id="IPR000291">
    <property type="entry name" value="D-Ala_lig_Van_CS"/>
</dbReference>
<feature type="active site" evidence="13">
    <location>
        <position position="195"/>
    </location>
</feature>
<comment type="catalytic activity">
    <reaction evidence="12">
        <text>2 D-alanine + ATP = D-alanyl-D-alanine + ADP + phosphate + H(+)</text>
        <dbReference type="Rhea" id="RHEA:11224"/>
        <dbReference type="ChEBI" id="CHEBI:15378"/>
        <dbReference type="ChEBI" id="CHEBI:30616"/>
        <dbReference type="ChEBI" id="CHEBI:43474"/>
        <dbReference type="ChEBI" id="CHEBI:57416"/>
        <dbReference type="ChEBI" id="CHEBI:57822"/>
        <dbReference type="ChEBI" id="CHEBI:456216"/>
        <dbReference type="EC" id="6.3.2.4"/>
    </reaction>
</comment>
<dbReference type="Gene3D" id="3.40.50.20">
    <property type="match status" value="1"/>
</dbReference>
<dbReference type="InterPro" id="IPR016185">
    <property type="entry name" value="PreATP-grasp_dom_sf"/>
</dbReference>
<evidence type="ECO:0000256" key="13">
    <source>
        <dbReference type="PIRSR" id="PIRSR039102-1"/>
    </source>
</evidence>
<dbReference type="SUPFAM" id="SSF56059">
    <property type="entry name" value="Glutathione synthetase ATP-binding domain-like"/>
    <property type="match status" value="1"/>
</dbReference>
<evidence type="ECO:0000256" key="3">
    <source>
        <dbReference type="ARBA" id="ARBA00022598"/>
    </source>
</evidence>
<keyword evidence="6 15" id="KW-0067">ATP-binding</keyword>
<evidence type="ECO:0000256" key="10">
    <source>
        <dbReference type="ARBA" id="ARBA00023211"/>
    </source>
</evidence>
<dbReference type="PANTHER" id="PTHR23132">
    <property type="entry name" value="D-ALANINE--D-ALANINE LIGASE"/>
    <property type="match status" value="1"/>
</dbReference>
<evidence type="ECO:0000256" key="11">
    <source>
        <dbReference type="ARBA" id="ARBA00023316"/>
    </source>
</evidence>
<comment type="cofactor">
    <cofactor evidence="14">
        <name>Mg(2+)</name>
        <dbReference type="ChEBI" id="CHEBI:18420"/>
    </cofactor>
    <cofactor evidence="14">
        <name>Mn(2+)</name>
        <dbReference type="ChEBI" id="CHEBI:29035"/>
    </cofactor>
    <text evidence="14">Binds 2 magnesium or manganese ions per subunit.</text>
</comment>
<dbReference type="InterPro" id="IPR013815">
    <property type="entry name" value="ATP_grasp_subdomain_1"/>
</dbReference>
<dbReference type="GO" id="GO:0046872">
    <property type="term" value="F:metal ion binding"/>
    <property type="evidence" value="ECO:0007669"/>
    <property type="project" value="UniProtKB-KW"/>
</dbReference>
<reference evidence="17" key="1">
    <citation type="submission" date="2020-08" db="EMBL/GenBank/DDBJ databases">
        <title>Genome public.</title>
        <authorList>
            <person name="Liu C."/>
            <person name="Sun Q."/>
        </authorList>
    </citation>
    <scope>NUCLEOTIDE SEQUENCE</scope>
    <source>
        <strain evidence="17">NSJ-33</strain>
    </source>
</reference>
<dbReference type="Gene3D" id="3.30.470.20">
    <property type="entry name" value="ATP-grasp fold, B domain"/>
    <property type="match status" value="1"/>
</dbReference>
<feature type="binding site" evidence="14">
    <location>
        <position position="333"/>
    </location>
    <ligand>
        <name>Mg(2+)</name>
        <dbReference type="ChEBI" id="CHEBI:18420"/>
        <label>2</label>
    </ligand>
</feature>
<comment type="caution">
    <text evidence="17">The sequence shown here is derived from an EMBL/GenBank/DDBJ whole genome shotgun (WGS) entry which is preliminary data.</text>
</comment>
<evidence type="ECO:0000256" key="9">
    <source>
        <dbReference type="ARBA" id="ARBA00022984"/>
    </source>
</evidence>
<dbReference type="InterPro" id="IPR011127">
    <property type="entry name" value="Dala_Dala_lig_N"/>
</dbReference>
<proteinExistence type="inferred from homology"/>
<dbReference type="PROSITE" id="PS00844">
    <property type="entry name" value="DALA_DALA_LIGASE_2"/>
    <property type="match status" value="1"/>
</dbReference>
<dbReference type="Gene3D" id="3.30.1490.20">
    <property type="entry name" value="ATP-grasp fold, A domain"/>
    <property type="match status" value="1"/>
</dbReference>
<evidence type="ECO:0000256" key="2">
    <source>
        <dbReference type="ARBA" id="ARBA00010871"/>
    </source>
</evidence>